<evidence type="ECO:0000313" key="1">
    <source>
        <dbReference type="EMBL" id="PTE13360.1"/>
    </source>
</evidence>
<dbReference type="InterPro" id="IPR006175">
    <property type="entry name" value="YjgF/YER057c/UK114"/>
</dbReference>
<dbReference type="AlphaFoldDB" id="A0A2T4J639"/>
<dbReference type="SUPFAM" id="SSF55298">
    <property type="entry name" value="YjgF-like"/>
    <property type="match status" value="1"/>
</dbReference>
<keyword evidence="2" id="KW-1185">Reference proteome</keyword>
<sequence length="125" mass="13146">MRRITTGSTWEPTIGYARAVVAPPFVFVSGTTGTDHATGTIPEGVVEQCALALKIIGAALDKAGAGFADVVKVTYVLPDRADFEPCWPLLAATFGANPPAAMMIEAGLIDPRHRIEIEVTARLPG</sequence>
<comment type="caution">
    <text evidence="1">The sequence shown here is derived from an EMBL/GenBank/DDBJ whole genome shotgun (WGS) entry which is preliminary data.</text>
</comment>
<evidence type="ECO:0000313" key="2">
    <source>
        <dbReference type="Proteomes" id="UP000241362"/>
    </source>
</evidence>
<organism evidence="1 2">
    <name type="scientific">Fuscovulum blasticum DSM 2131</name>
    <dbReference type="NCBI Taxonomy" id="1188250"/>
    <lineage>
        <taxon>Bacteria</taxon>
        <taxon>Pseudomonadati</taxon>
        <taxon>Pseudomonadota</taxon>
        <taxon>Alphaproteobacteria</taxon>
        <taxon>Rhodobacterales</taxon>
        <taxon>Paracoccaceae</taxon>
        <taxon>Pseudogemmobacter</taxon>
    </lineage>
</organism>
<dbReference type="InterPro" id="IPR035959">
    <property type="entry name" value="RutC-like_sf"/>
</dbReference>
<dbReference type="Gene3D" id="3.30.1330.40">
    <property type="entry name" value="RutC-like"/>
    <property type="match status" value="1"/>
</dbReference>
<dbReference type="Proteomes" id="UP000241362">
    <property type="component" value="Unassembled WGS sequence"/>
</dbReference>
<dbReference type="PANTHER" id="PTHR43857:SF1">
    <property type="entry name" value="YJGH FAMILY PROTEIN"/>
    <property type="match status" value="1"/>
</dbReference>
<dbReference type="CDD" id="cd06154">
    <property type="entry name" value="YjgF_YER057c_UK114_like_6"/>
    <property type="match status" value="1"/>
</dbReference>
<accession>A0A2T4J639</accession>
<gene>
    <name evidence="1" type="ORF">C5F44_14155</name>
</gene>
<evidence type="ECO:0008006" key="3">
    <source>
        <dbReference type="Google" id="ProtNLM"/>
    </source>
</evidence>
<name>A0A2T4J639_FUSBL</name>
<dbReference type="Pfam" id="PF01042">
    <property type="entry name" value="Ribonuc_L-PSP"/>
    <property type="match status" value="1"/>
</dbReference>
<protein>
    <recommendedName>
        <fullName evidence="3">RidA family protein</fullName>
    </recommendedName>
</protein>
<dbReference type="PANTHER" id="PTHR43857">
    <property type="entry name" value="BLR7761 PROTEIN"/>
    <property type="match status" value="1"/>
</dbReference>
<reference evidence="1 2" key="1">
    <citation type="submission" date="2018-03" db="EMBL/GenBank/DDBJ databases">
        <title>Rhodobacter blasticus.</title>
        <authorList>
            <person name="Meyer T.E."/>
            <person name="Miller S."/>
            <person name="Lodha T."/>
            <person name="Gandham S."/>
            <person name="Chintalapati S."/>
            <person name="Chintalapati V.R."/>
        </authorList>
    </citation>
    <scope>NUCLEOTIDE SEQUENCE [LARGE SCALE GENOMIC DNA]</scope>
    <source>
        <strain evidence="1 2">DSM 2131</strain>
    </source>
</reference>
<proteinExistence type="predicted"/>
<dbReference type="EMBL" id="PZKE01000015">
    <property type="protein sequence ID" value="PTE13360.1"/>
    <property type="molecule type" value="Genomic_DNA"/>
</dbReference>